<sequence length="13" mass="1479">KIGLVPEKLMSYT</sequence>
<gene>
    <name evidence="1" type="ORF">AVEN_215168_1</name>
</gene>
<dbReference type="EMBL" id="BGPR01001014">
    <property type="protein sequence ID" value="GBM43035.1"/>
    <property type="molecule type" value="Genomic_DNA"/>
</dbReference>
<keyword evidence="2" id="KW-1185">Reference proteome</keyword>
<feature type="non-terminal residue" evidence="1">
    <location>
        <position position="1"/>
    </location>
</feature>
<proteinExistence type="predicted"/>
<evidence type="ECO:0000313" key="1">
    <source>
        <dbReference type="EMBL" id="GBM43035.1"/>
    </source>
</evidence>
<evidence type="ECO:0000313" key="2">
    <source>
        <dbReference type="Proteomes" id="UP000499080"/>
    </source>
</evidence>
<name>A0A4Y2FRE2_ARAVE</name>
<accession>A0A4Y2FRE2</accession>
<organism evidence="1 2">
    <name type="scientific">Araneus ventricosus</name>
    <name type="common">Orbweaver spider</name>
    <name type="synonym">Epeira ventricosa</name>
    <dbReference type="NCBI Taxonomy" id="182803"/>
    <lineage>
        <taxon>Eukaryota</taxon>
        <taxon>Metazoa</taxon>
        <taxon>Ecdysozoa</taxon>
        <taxon>Arthropoda</taxon>
        <taxon>Chelicerata</taxon>
        <taxon>Arachnida</taxon>
        <taxon>Araneae</taxon>
        <taxon>Araneomorphae</taxon>
        <taxon>Entelegynae</taxon>
        <taxon>Araneoidea</taxon>
        <taxon>Araneidae</taxon>
        <taxon>Araneus</taxon>
    </lineage>
</organism>
<dbReference type="Proteomes" id="UP000499080">
    <property type="component" value="Unassembled WGS sequence"/>
</dbReference>
<protein>
    <submittedName>
        <fullName evidence="1">Uncharacterized protein</fullName>
    </submittedName>
</protein>
<reference evidence="1 2" key="1">
    <citation type="journal article" date="2019" name="Sci. Rep.">
        <title>Orb-weaving spider Araneus ventricosus genome elucidates the spidroin gene catalogue.</title>
        <authorList>
            <person name="Kono N."/>
            <person name="Nakamura H."/>
            <person name="Ohtoshi R."/>
            <person name="Moran D.A.P."/>
            <person name="Shinohara A."/>
            <person name="Yoshida Y."/>
            <person name="Fujiwara M."/>
            <person name="Mori M."/>
            <person name="Tomita M."/>
            <person name="Arakawa K."/>
        </authorList>
    </citation>
    <scope>NUCLEOTIDE SEQUENCE [LARGE SCALE GENOMIC DNA]</scope>
</reference>
<comment type="caution">
    <text evidence="1">The sequence shown here is derived from an EMBL/GenBank/DDBJ whole genome shotgun (WGS) entry which is preliminary data.</text>
</comment>